<dbReference type="Proteomes" id="UP000622317">
    <property type="component" value="Unassembled WGS sequence"/>
</dbReference>
<reference evidence="2" key="1">
    <citation type="submission" date="2020-09" db="EMBL/GenBank/DDBJ databases">
        <title>Pelagicoccus enzymogenes sp. nov. with an EPS production, isolated from marine sediment.</title>
        <authorList>
            <person name="Feng X."/>
        </authorList>
    </citation>
    <scope>NUCLEOTIDE SEQUENCE</scope>
    <source>
        <strain evidence="2">NFK12</strain>
    </source>
</reference>
<gene>
    <name evidence="2" type="ORF">IEN85_15150</name>
</gene>
<keyword evidence="1" id="KW-0175">Coiled coil</keyword>
<proteinExistence type="predicted"/>
<sequence>MQADQRKILQQYQQAAEQRQRLAEVKQRLRDLNAIFEYAPRNAQRIDGKRRAS</sequence>
<organism evidence="2 3">
    <name type="scientific">Pelagicoccus enzymogenes</name>
    <dbReference type="NCBI Taxonomy" id="2773457"/>
    <lineage>
        <taxon>Bacteria</taxon>
        <taxon>Pseudomonadati</taxon>
        <taxon>Verrucomicrobiota</taxon>
        <taxon>Opitutia</taxon>
        <taxon>Puniceicoccales</taxon>
        <taxon>Pelagicoccaceae</taxon>
        <taxon>Pelagicoccus</taxon>
    </lineage>
</organism>
<accession>A0A927FAM1</accession>
<evidence type="ECO:0000313" key="3">
    <source>
        <dbReference type="Proteomes" id="UP000622317"/>
    </source>
</evidence>
<comment type="caution">
    <text evidence="2">The sequence shown here is derived from an EMBL/GenBank/DDBJ whole genome shotgun (WGS) entry which is preliminary data.</text>
</comment>
<dbReference type="AlphaFoldDB" id="A0A927FAM1"/>
<evidence type="ECO:0000256" key="1">
    <source>
        <dbReference type="SAM" id="Coils"/>
    </source>
</evidence>
<protein>
    <submittedName>
        <fullName evidence="2">Uncharacterized protein</fullName>
    </submittedName>
</protein>
<dbReference type="EMBL" id="JACYFG010000038">
    <property type="protein sequence ID" value="MBD5780836.1"/>
    <property type="molecule type" value="Genomic_DNA"/>
</dbReference>
<dbReference type="RefSeq" id="WP_191617944.1">
    <property type="nucleotide sequence ID" value="NZ_JACYFG010000038.1"/>
</dbReference>
<evidence type="ECO:0000313" key="2">
    <source>
        <dbReference type="EMBL" id="MBD5780836.1"/>
    </source>
</evidence>
<feature type="coiled-coil region" evidence="1">
    <location>
        <begin position="8"/>
        <end position="35"/>
    </location>
</feature>
<keyword evidence="3" id="KW-1185">Reference proteome</keyword>
<name>A0A927FAM1_9BACT</name>